<dbReference type="PANTHER" id="PTHR21641:SF0">
    <property type="entry name" value="RNA-BINDING PROTEIN EIF1AD-RELATED"/>
    <property type="match status" value="1"/>
</dbReference>
<dbReference type="SUPFAM" id="SSF50249">
    <property type="entry name" value="Nucleic acid-binding proteins"/>
    <property type="match status" value="1"/>
</dbReference>
<dbReference type="GO" id="GO:0005634">
    <property type="term" value="C:nucleus"/>
    <property type="evidence" value="ECO:0007669"/>
    <property type="project" value="TreeGrafter"/>
</dbReference>
<evidence type="ECO:0000256" key="5">
    <source>
        <dbReference type="PROSITE-ProRule" id="PRU00181"/>
    </source>
</evidence>
<dbReference type="AlphaFoldDB" id="A0A913X025"/>
<feature type="compositionally biased region" description="Polar residues" evidence="6">
    <location>
        <begin position="123"/>
        <end position="133"/>
    </location>
</feature>
<feature type="region of interest" description="Disordered" evidence="6">
    <location>
        <begin position="116"/>
        <end position="179"/>
    </location>
</feature>
<dbReference type="PROSITE" id="PS50832">
    <property type="entry name" value="S1_IF1_TYPE"/>
    <property type="match status" value="1"/>
</dbReference>
<dbReference type="EnsemblMetazoa" id="XM_021041142.2">
    <property type="protein sequence ID" value="XP_020896801.1"/>
    <property type="gene ID" value="LOC110235666"/>
</dbReference>
<sequence length="179" mass="20690">MSKATKRKHVTKEVLDDYVVPDENQEIVKVLAGRGNNLHEVENAEGKHFLVSMPSKFRRNVWIKRGDFVIVEPIEEGNKVCAEIVHILYSKQVKYLKEEKLWPEAFTEKSAIRHEEIDDKKSNSSPKLQNELPSDSESDEDCDDDLFVNTNRPPPMQFSDESDSEDEDNNDNKNDEQDI</sequence>
<dbReference type="GO" id="GO:0003743">
    <property type="term" value="F:translation initiation factor activity"/>
    <property type="evidence" value="ECO:0007669"/>
    <property type="project" value="UniProtKB-UniRule"/>
</dbReference>
<dbReference type="OMA" id="PNRMQAP"/>
<reference evidence="8" key="1">
    <citation type="submission" date="2022-11" db="UniProtKB">
        <authorList>
            <consortium name="EnsemblMetazoa"/>
        </authorList>
    </citation>
    <scope>IDENTIFICATION</scope>
</reference>
<accession>A0A913X025</accession>
<dbReference type="Proteomes" id="UP000887567">
    <property type="component" value="Unplaced"/>
</dbReference>
<dbReference type="InterPro" id="IPR039294">
    <property type="entry name" value="EIF1AD"/>
</dbReference>
<dbReference type="KEGG" id="epa:110235666"/>
<dbReference type="RefSeq" id="XP_020896801.1">
    <property type="nucleotide sequence ID" value="XM_021041142.2"/>
</dbReference>
<organism evidence="8 9">
    <name type="scientific">Exaiptasia diaphana</name>
    <name type="common">Tropical sea anemone</name>
    <name type="synonym">Aiptasia pulchella</name>
    <dbReference type="NCBI Taxonomy" id="2652724"/>
    <lineage>
        <taxon>Eukaryota</taxon>
        <taxon>Metazoa</taxon>
        <taxon>Cnidaria</taxon>
        <taxon>Anthozoa</taxon>
        <taxon>Hexacorallia</taxon>
        <taxon>Actiniaria</taxon>
        <taxon>Aiptasiidae</taxon>
        <taxon>Exaiptasia</taxon>
    </lineage>
</organism>
<feature type="compositionally biased region" description="Acidic residues" evidence="6">
    <location>
        <begin position="160"/>
        <end position="169"/>
    </location>
</feature>
<keyword evidence="9" id="KW-1185">Reference proteome</keyword>
<evidence type="ECO:0000313" key="8">
    <source>
        <dbReference type="EnsemblMetazoa" id="XP_020896801.1"/>
    </source>
</evidence>
<dbReference type="InterPro" id="IPR001253">
    <property type="entry name" value="TIF_eIF-1A"/>
</dbReference>
<name>A0A913X025_EXADI</name>
<dbReference type="SMART" id="SM00652">
    <property type="entry name" value="eIF1a"/>
    <property type="match status" value="1"/>
</dbReference>
<evidence type="ECO:0000256" key="1">
    <source>
        <dbReference type="ARBA" id="ARBA00007340"/>
    </source>
</evidence>
<keyword evidence="3" id="KW-0694">RNA-binding</keyword>
<dbReference type="GO" id="GO:0003723">
    <property type="term" value="F:RNA binding"/>
    <property type="evidence" value="ECO:0007669"/>
    <property type="project" value="UniProtKB-KW"/>
</dbReference>
<feature type="compositionally biased region" description="Basic and acidic residues" evidence="6">
    <location>
        <begin position="170"/>
        <end position="179"/>
    </location>
</feature>
<dbReference type="InterPro" id="IPR012340">
    <property type="entry name" value="NA-bd_OB-fold"/>
</dbReference>
<proteinExistence type="inferred from homology"/>
<dbReference type="InterPro" id="IPR006196">
    <property type="entry name" value="RNA-binding_domain_S1_IF1"/>
</dbReference>
<dbReference type="GeneID" id="110235666"/>
<comment type="similarity">
    <text evidence="1">Belongs to the EIF1AD family.</text>
</comment>
<dbReference type="OrthoDB" id="1738325at2759"/>
<keyword evidence="5" id="KW-0648">Protein biosynthesis</keyword>
<evidence type="ECO:0000313" key="9">
    <source>
        <dbReference type="Proteomes" id="UP000887567"/>
    </source>
</evidence>
<evidence type="ECO:0000256" key="2">
    <source>
        <dbReference type="ARBA" id="ARBA00020989"/>
    </source>
</evidence>
<evidence type="ECO:0000256" key="3">
    <source>
        <dbReference type="ARBA" id="ARBA00022884"/>
    </source>
</evidence>
<feature type="domain" description="S1-like" evidence="7">
    <location>
        <begin position="5"/>
        <end position="92"/>
    </location>
</feature>
<dbReference type="Gene3D" id="2.40.50.140">
    <property type="entry name" value="Nucleic acid-binding proteins"/>
    <property type="match status" value="1"/>
</dbReference>
<evidence type="ECO:0000256" key="6">
    <source>
        <dbReference type="SAM" id="MobiDB-lite"/>
    </source>
</evidence>
<evidence type="ECO:0000256" key="4">
    <source>
        <dbReference type="ARBA" id="ARBA00031998"/>
    </source>
</evidence>
<evidence type="ECO:0000259" key="7">
    <source>
        <dbReference type="PROSITE" id="PS50832"/>
    </source>
</evidence>
<dbReference type="Pfam" id="PF01176">
    <property type="entry name" value="eIF-1a"/>
    <property type="match status" value="1"/>
</dbReference>
<protein>
    <recommendedName>
        <fullName evidence="2">Probable RNA-binding protein EIF1AD</fullName>
    </recommendedName>
    <alternativeName>
        <fullName evidence="4">Eukaryotic translation initiation factor 1A domain-containing protein</fullName>
    </alternativeName>
</protein>
<dbReference type="PANTHER" id="PTHR21641">
    <property type="entry name" value="TRANSLATION INITIATION FACTOR-RELATED"/>
    <property type="match status" value="1"/>
</dbReference>
<keyword evidence="5" id="KW-0396">Initiation factor</keyword>
<feature type="compositionally biased region" description="Acidic residues" evidence="6">
    <location>
        <begin position="134"/>
        <end position="146"/>
    </location>
</feature>